<feature type="region of interest" description="Disordered" evidence="2">
    <location>
        <begin position="512"/>
        <end position="547"/>
    </location>
</feature>
<name>A0A4P9X0U5_9FUNG</name>
<dbReference type="PANTHER" id="PTHR13037:SF24">
    <property type="entry name" value="POLYCOMB PROTEIN PCL-RELATED"/>
    <property type="match status" value="1"/>
</dbReference>
<evidence type="ECO:0000259" key="3">
    <source>
        <dbReference type="PROSITE" id="PS50828"/>
    </source>
</evidence>
<dbReference type="PROSITE" id="PS50828">
    <property type="entry name" value="SMR"/>
    <property type="match status" value="1"/>
</dbReference>
<evidence type="ECO:0000313" key="5">
    <source>
        <dbReference type="Proteomes" id="UP000274922"/>
    </source>
</evidence>
<organism evidence="4 5">
    <name type="scientific">Caulochytrium protostelioides</name>
    <dbReference type="NCBI Taxonomy" id="1555241"/>
    <lineage>
        <taxon>Eukaryota</taxon>
        <taxon>Fungi</taxon>
        <taxon>Fungi incertae sedis</taxon>
        <taxon>Chytridiomycota</taxon>
        <taxon>Chytridiomycota incertae sedis</taxon>
        <taxon>Chytridiomycetes</taxon>
        <taxon>Caulochytriales</taxon>
        <taxon>Caulochytriaceae</taxon>
        <taxon>Caulochytrium</taxon>
    </lineage>
</organism>
<dbReference type="InterPro" id="IPR036063">
    <property type="entry name" value="Smr_dom_sf"/>
</dbReference>
<feature type="compositionally biased region" description="Low complexity" evidence="2">
    <location>
        <begin position="250"/>
        <end position="270"/>
    </location>
</feature>
<evidence type="ECO:0000313" key="4">
    <source>
        <dbReference type="EMBL" id="RKO98318.1"/>
    </source>
</evidence>
<evidence type="ECO:0000256" key="2">
    <source>
        <dbReference type="SAM" id="MobiDB-lite"/>
    </source>
</evidence>
<accession>A0A4P9X0U5</accession>
<feature type="domain" description="Smr" evidence="3">
    <location>
        <begin position="714"/>
        <end position="784"/>
    </location>
</feature>
<keyword evidence="1" id="KW-0945">Host-virus interaction</keyword>
<feature type="compositionally biased region" description="Low complexity" evidence="2">
    <location>
        <begin position="674"/>
        <end position="703"/>
    </location>
</feature>
<dbReference type="InterPro" id="IPR002625">
    <property type="entry name" value="Smr_dom"/>
</dbReference>
<feature type="compositionally biased region" description="Low complexity" evidence="2">
    <location>
        <begin position="161"/>
        <end position="176"/>
    </location>
</feature>
<dbReference type="SUPFAM" id="SSF160443">
    <property type="entry name" value="SMR domain-like"/>
    <property type="match status" value="1"/>
</dbReference>
<dbReference type="AlphaFoldDB" id="A0A4P9X0U5"/>
<reference evidence="5" key="1">
    <citation type="journal article" date="2018" name="Nat. Microbiol.">
        <title>Leveraging single-cell genomics to expand the fungal tree of life.</title>
        <authorList>
            <person name="Ahrendt S.R."/>
            <person name="Quandt C.A."/>
            <person name="Ciobanu D."/>
            <person name="Clum A."/>
            <person name="Salamov A."/>
            <person name="Andreopoulos B."/>
            <person name="Cheng J.F."/>
            <person name="Woyke T."/>
            <person name="Pelin A."/>
            <person name="Henrissat B."/>
            <person name="Reynolds N.K."/>
            <person name="Benny G.L."/>
            <person name="Smith M.E."/>
            <person name="James T.Y."/>
            <person name="Grigoriev I.V."/>
        </authorList>
    </citation>
    <scope>NUCLEOTIDE SEQUENCE [LARGE SCALE GENOMIC DNA]</scope>
    <source>
        <strain evidence="5">ATCC 52028</strain>
    </source>
</reference>
<feature type="compositionally biased region" description="Basic and acidic residues" evidence="2">
    <location>
        <begin position="47"/>
        <end position="56"/>
    </location>
</feature>
<protein>
    <recommendedName>
        <fullName evidence="3">Smr domain-containing protein</fullName>
    </recommendedName>
</protein>
<dbReference type="EMBL" id="ML014488">
    <property type="protein sequence ID" value="RKO98318.1"/>
    <property type="molecule type" value="Genomic_DNA"/>
</dbReference>
<keyword evidence="5" id="KW-1185">Reference proteome</keyword>
<feature type="region of interest" description="Disordered" evidence="2">
    <location>
        <begin position="157"/>
        <end position="176"/>
    </location>
</feature>
<dbReference type="PANTHER" id="PTHR13037">
    <property type="entry name" value="FORMIN"/>
    <property type="match status" value="1"/>
</dbReference>
<sequence>MAMAIATCVAAIAAVGRPPAGAPRAGLESHPSYKTTEKPGTAVSASARRDGADVGRGRRRIHWKDARWHGKHLATRRLGPQRVGVSPDRADAATLRECLRRAAPRPRPPPAHVGPRVGSRTVRQIGRSLTPVIGAAVATVSPSRAVASPRLSRLTLKPYTPLGSRGPPSPGHGRFSPPAMADAAMPFDLAAYLAQAAAAEQAQIDADARLAAALAAEDSGADGGPALADKAAAEALQRQLDREARQHQEAQCAADAQLAARLAASIASSSTPPPPPDAGSPGRSPRRREPMVGPHGAPPDGAPPLDMAAVLAEEVQQRAQAEAEDAAIARALAAQWSAASATSAEGGGDGRGATPTIPPAAAQPFLTAAHAARMRRHGVTTAQLLRDVGFLMALTAPDSARAPEPPPVAAAGSPRRPKTARGTPPPPPPADARLGHCVALLHMHHYDVHRAALDAIDDADAAAEAGTPLSAGSGARAHARRRTQSAQASYAQVVGQARRDCAVDRSFPLPDGVGVDGVSDGDAPWQPVTRSRRASGTPTAPLCGRSASGDRIVAMGANRNDIAGDGAAAADDDDNDDGDALNDEDDDPDQLHEQANRLLARRIALLDRIKQAPKSRVPGQYSVHLVRGVYAEEARRLYREAMQLRERAATCQARQHWLELEAGGRARSPRSRLPSGTAAPTTAAATSPSHRLPGAITRTPAPRSRARADGYTTCDLHYLTRDDAVVYLDAYVAEALARAPPPPSAGPRAARVVRLYVITGRGRHSVGGVSNAVLYRHVTAWCARFARGEVDPEFASTAGWPYRVVFTVTPDPASQKGAFFLQVLATPAASPPTTQASSLPLA</sequence>
<dbReference type="Proteomes" id="UP000274922">
    <property type="component" value="Unassembled WGS sequence"/>
</dbReference>
<feature type="region of interest" description="Disordered" evidence="2">
    <location>
        <begin position="563"/>
        <end position="589"/>
    </location>
</feature>
<feature type="compositionally biased region" description="Acidic residues" evidence="2">
    <location>
        <begin position="570"/>
        <end position="588"/>
    </location>
</feature>
<gene>
    <name evidence="4" type="ORF">CXG81DRAFT_21431</name>
</gene>
<dbReference type="Gene3D" id="3.30.1370.110">
    <property type="match status" value="1"/>
</dbReference>
<feature type="compositionally biased region" description="Low complexity" evidence="2">
    <location>
        <begin position="512"/>
        <end position="522"/>
    </location>
</feature>
<feature type="region of interest" description="Disordered" evidence="2">
    <location>
        <begin position="662"/>
        <end position="707"/>
    </location>
</feature>
<feature type="region of interest" description="Disordered" evidence="2">
    <location>
        <begin position="398"/>
        <end position="433"/>
    </location>
</feature>
<evidence type="ECO:0000256" key="1">
    <source>
        <dbReference type="ARBA" id="ARBA00022581"/>
    </source>
</evidence>
<feature type="region of interest" description="Disordered" evidence="2">
    <location>
        <begin position="18"/>
        <end position="57"/>
    </location>
</feature>
<proteinExistence type="predicted"/>
<feature type="compositionally biased region" description="Basic and acidic residues" evidence="2">
    <location>
        <begin position="239"/>
        <end position="248"/>
    </location>
</feature>
<feature type="region of interest" description="Disordered" evidence="2">
    <location>
        <begin position="232"/>
        <end position="305"/>
    </location>
</feature>